<evidence type="ECO:0000313" key="4">
    <source>
        <dbReference type="Proteomes" id="UP001250656"/>
    </source>
</evidence>
<evidence type="ECO:0000256" key="2">
    <source>
        <dbReference type="HAMAP-Rule" id="MF_00048"/>
    </source>
</evidence>
<sequence length="120" mass="14134">MGKHNEFGKEGEEIAVKHLVEKGYSIRHTNYRYRRAEIDIIAQKEDVLAIVEVRARSDDRIIPIAATITHKKIKLLVWAADQYVTSRKLQDVEVRFDVITILRNSRVFRIEHLESAFYHF</sequence>
<dbReference type="InterPro" id="IPR011335">
    <property type="entry name" value="Restrct_endonuc-II-like"/>
</dbReference>
<name>A0ABU3L4G0_9FLAO</name>
<protein>
    <recommendedName>
        <fullName evidence="2">UPF0102 protein RQM65_07795</fullName>
    </recommendedName>
</protein>
<evidence type="ECO:0000256" key="1">
    <source>
        <dbReference type="ARBA" id="ARBA00006738"/>
    </source>
</evidence>
<dbReference type="Gene3D" id="3.40.1350.10">
    <property type="match status" value="1"/>
</dbReference>
<dbReference type="Proteomes" id="UP001250656">
    <property type="component" value="Unassembled WGS sequence"/>
</dbReference>
<proteinExistence type="inferred from homology"/>
<dbReference type="PANTHER" id="PTHR34039">
    <property type="entry name" value="UPF0102 PROTEIN YRAN"/>
    <property type="match status" value="1"/>
</dbReference>
<organism evidence="3 4">
    <name type="scientific">Pricia mediterranea</name>
    <dbReference type="NCBI Taxonomy" id="3076079"/>
    <lineage>
        <taxon>Bacteria</taxon>
        <taxon>Pseudomonadati</taxon>
        <taxon>Bacteroidota</taxon>
        <taxon>Flavobacteriia</taxon>
        <taxon>Flavobacteriales</taxon>
        <taxon>Flavobacteriaceae</taxon>
        <taxon>Pricia</taxon>
    </lineage>
</organism>
<dbReference type="SUPFAM" id="SSF52980">
    <property type="entry name" value="Restriction endonuclease-like"/>
    <property type="match status" value="1"/>
</dbReference>
<dbReference type="EMBL" id="JAVTTP010000001">
    <property type="protein sequence ID" value="MDT7828562.1"/>
    <property type="molecule type" value="Genomic_DNA"/>
</dbReference>
<dbReference type="PANTHER" id="PTHR34039:SF1">
    <property type="entry name" value="UPF0102 PROTEIN YRAN"/>
    <property type="match status" value="1"/>
</dbReference>
<dbReference type="HAMAP" id="MF_00048">
    <property type="entry name" value="UPF0102"/>
    <property type="match status" value="1"/>
</dbReference>
<dbReference type="InterPro" id="IPR003509">
    <property type="entry name" value="UPF0102_YraN-like"/>
</dbReference>
<comment type="caution">
    <text evidence="3">The sequence shown here is derived from an EMBL/GenBank/DDBJ whole genome shotgun (WGS) entry which is preliminary data.</text>
</comment>
<evidence type="ECO:0000313" key="3">
    <source>
        <dbReference type="EMBL" id="MDT7828562.1"/>
    </source>
</evidence>
<dbReference type="Pfam" id="PF02021">
    <property type="entry name" value="UPF0102"/>
    <property type="match status" value="1"/>
</dbReference>
<comment type="similarity">
    <text evidence="1 2">Belongs to the UPF0102 family.</text>
</comment>
<dbReference type="InterPro" id="IPR011856">
    <property type="entry name" value="tRNA_endonuc-like_dom_sf"/>
</dbReference>
<keyword evidence="4" id="KW-1185">Reference proteome</keyword>
<dbReference type="RefSeq" id="WP_314013940.1">
    <property type="nucleotide sequence ID" value="NZ_JAVTTP010000001.1"/>
</dbReference>
<accession>A0ABU3L4G0</accession>
<reference evidence="3 4" key="1">
    <citation type="submission" date="2023-09" db="EMBL/GenBank/DDBJ databases">
        <title>Novel taxa isolated from Blanes Bay.</title>
        <authorList>
            <person name="Rey-Velasco X."/>
            <person name="Lucena T."/>
        </authorList>
    </citation>
    <scope>NUCLEOTIDE SEQUENCE [LARGE SCALE GENOMIC DNA]</scope>
    <source>
        <strain evidence="3 4">S334</strain>
    </source>
</reference>
<gene>
    <name evidence="3" type="ORF">RQM65_07795</name>
</gene>